<keyword evidence="2" id="KW-1133">Transmembrane helix</keyword>
<name>A0ABP8J174_9BACT</name>
<sequence>MDMKTPFRLDDHPRRPQPLAPPPDAYFDKLPLRIMQRVQPAETTPAFGWLLALSAPLRTALASVVLLLGFVGAFWLTGAPQRVSRPVAEAAPAASASQVLAQVPQAEVAQYLLSDAAPQLALLDLAETSVADQDLTHAFLPGSADDIRAALEDQPTEDIYL</sequence>
<keyword evidence="2" id="KW-0472">Membrane</keyword>
<proteinExistence type="predicted"/>
<reference evidence="4" key="1">
    <citation type="journal article" date="2019" name="Int. J. Syst. Evol. Microbiol.">
        <title>The Global Catalogue of Microorganisms (GCM) 10K type strain sequencing project: providing services to taxonomists for standard genome sequencing and annotation.</title>
        <authorList>
            <consortium name="The Broad Institute Genomics Platform"/>
            <consortium name="The Broad Institute Genome Sequencing Center for Infectious Disease"/>
            <person name="Wu L."/>
            <person name="Ma J."/>
        </authorList>
    </citation>
    <scope>NUCLEOTIDE SEQUENCE [LARGE SCALE GENOMIC DNA]</scope>
    <source>
        <strain evidence="4">JCM 17924</strain>
    </source>
</reference>
<feature type="compositionally biased region" description="Basic and acidic residues" evidence="1">
    <location>
        <begin position="1"/>
        <end position="14"/>
    </location>
</feature>
<organism evidence="3 4">
    <name type="scientific">Hymenobacter koreensis</name>
    <dbReference type="NCBI Taxonomy" id="1084523"/>
    <lineage>
        <taxon>Bacteria</taxon>
        <taxon>Pseudomonadati</taxon>
        <taxon>Bacteroidota</taxon>
        <taxon>Cytophagia</taxon>
        <taxon>Cytophagales</taxon>
        <taxon>Hymenobacteraceae</taxon>
        <taxon>Hymenobacter</taxon>
    </lineage>
</organism>
<evidence type="ECO:0000256" key="1">
    <source>
        <dbReference type="SAM" id="MobiDB-lite"/>
    </source>
</evidence>
<feature type="transmembrane region" description="Helical" evidence="2">
    <location>
        <begin position="57"/>
        <end position="76"/>
    </location>
</feature>
<evidence type="ECO:0000313" key="3">
    <source>
        <dbReference type="EMBL" id="GAA4383116.1"/>
    </source>
</evidence>
<feature type="region of interest" description="Disordered" evidence="1">
    <location>
        <begin position="1"/>
        <end position="23"/>
    </location>
</feature>
<evidence type="ECO:0000256" key="2">
    <source>
        <dbReference type="SAM" id="Phobius"/>
    </source>
</evidence>
<accession>A0ABP8J174</accession>
<gene>
    <name evidence="3" type="ORF">GCM10023186_24000</name>
</gene>
<protein>
    <submittedName>
        <fullName evidence="3">Uncharacterized protein</fullName>
    </submittedName>
</protein>
<keyword evidence="2" id="KW-0812">Transmembrane</keyword>
<evidence type="ECO:0000313" key="4">
    <source>
        <dbReference type="Proteomes" id="UP001500454"/>
    </source>
</evidence>
<dbReference type="Proteomes" id="UP001500454">
    <property type="component" value="Unassembled WGS sequence"/>
</dbReference>
<comment type="caution">
    <text evidence="3">The sequence shown here is derived from an EMBL/GenBank/DDBJ whole genome shotgun (WGS) entry which is preliminary data.</text>
</comment>
<keyword evidence="4" id="KW-1185">Reference proteome</keyword>
<dbReference type="EMBL" id="BAABHA010000007">
    <property type="protein sequence ID" value="GAA4383116.1"/>
    <property type="molecule type" value="Genomic_DNA"/>
</dbReference>